<accession>A0ABQ9QMT6</accession>
<name>A0ABQ9QMT6_9PEZI</name>
<proteinExistence type="predicted"/>
<protein>
    <submittedName>
        <fullName evidence="2">Uncharacterized protein</fullName>
    </submittedName>
</protein>
<dbReference type="EMBL" id="MLFU01000143">
    <property type="protein sequence ID" value="KAK1478404.1"/>
    <property type="molecule type" value="Genomic_DNA"/>
</dbReference>
<feature type="region of interest" description="Disordered" evidence="1">
    <location>
        <begin position="72"/>
        <end position="95"/>
    </location>
</feature>
<comment type="caution">
    <text evidence="2">The sequence shown here is derived from an EMBL/GenBank/DDBJ whole genome shotgun (WGS) entry which is preliminary data.</text>
</comment>
<gene>
    <name evidence="2" type="ORF">CTAM01_15006</name>
</gene>
<sequence>MFLGFITRRTSSSIVPDTKFVWRSVSRTYGVQSSDTLAETNKYGQFAQETPPSTRAIAHALGLLALEDVHSGSCGSSRHDATPKHHVVRTSTDTT</sequence>
<dbReference type="Proteomes" id="UP001227543">
    <property type="component" value="Unassembled WGS sequence"/>
</dbReference>
<evidence type="ECO:0000313" key="2">
    <source>
        <dbReference type="EMBL" id="KAK1478404.1"/>
    </source>
</evidence>
<dbReference type="GeneID" id="85415243"/>
<keyword evidence="3" id="KW-1185">Reference proteome</keyword>
<evidence type="ECO:0000313" key="3">
    <source>
        <dbReference type="Proteomes" id="UP001227543"/>
    </source>
</evidence>
<organism evidence="2 3">
    <name type="scientific">Colletotrichum tamarilloi</name>
    <dbReference type="NCBI Taxonomy" id="1209934"/>
    <lineage>
        <taxon>Eukaryota</taxon>
        <taxon>Fungi</taxon>
        <taxon>Dikarya</taxon>
        <taxon>Ascomycota</taxon>
        <taxon>Pezizomycotina</taxon>
        <taxon>Sordariomycetes</taxon>
        <taxon>Hypocreomycetidae</taxon>
        <taxon>Glomerellales</taxon>
        <taxon>Glomerellaceae</taxon>
        <taxon>Colletotrichum</taxon>
        <taxon>Colletotrichum acutatum species complex</taxon>
    </lineage>
</organism>
<reference evidence="2 3" key="1">
    <citation type="submission" date="2016-10" db="EMBL/GenBank/DDBJ databases">
        <title>The genome sequence of Colletotrichum fioriniae PJ7.</title>
        <authorList>
            <person name="Baroncelli R."/>
        </authorList>
    </citation>
    <scope>NUCLEOTIDE SEQUENCE [LARGE SCALE GENOMIC DNA]</scope>
    <source>
        <strain evidence="2 3">Tom-12</strain>
    </source>
</reference>
<dbReference type="RefSeq" id="XP_060374415.1">
    <property type="nucleotide sequence ID" value="XM_060531005.1"/>
</dbReference>
<evidence type="ECO:0000256" key="1">
    <source>
        <dbReference type="SAM" id="MobiDB-lite"/>
    </source>
</evidence>